<accession>A0ABZ2HLR1</accession>
<feature type="transmembrane region" description="Helical" evidence="1">
    <location>
        <begin position="169"/>
        <end position="190"/>
    </location>
</feature>
<name>A0ABZ2HLR1_9RHOB</name>
<feature type="transmembrane region" description="Helical" evidence="1">
    <location>
        <begin position="142"/>
        <end position="162"/>
    </location>
</feature>
<keyword evidence="3" id="KW-1185">Reference proteome</keyword>
<keyword evidence="1" id="KW-1133">Transmembrane helix</keyword>
<organism evidence="2 3">
    <name type="scientific">Roseovarius phycicola</name>
    <dbReference type="NCBI Taxonomy" id="3080976"/>
    <lineage>
        <taxon>Bacteria</taxon>
        <taxon>Pseudomonadati</taxon>
        <taxon>Pseudomonadota</taxon>
        <taxon>Alphaproteobacteria</taxon>
        <taxon>Rhodobacterales</taxon>
        <taxon>Roseobacteraceae</taxon>
        <taxon>Roseovarius</taxon>
    </lineage>
</organism>
<dbReference type="EMBL" id="CP146069">
    <property type="protein sequence ID" value="WWR47734.1"/>
    <property type="molecule type" value="Genomic_DNA"/>
</dbReference>
<evidence type="ECO:0000313" key="3">
    <source>
        <dbReference type="Proteomes" id="UP001364156"/>
    </source>
</evidence>
<reference evidence="2 3" key="1">
    <citation type="submission" date="2023-10" db="EMBL/GenBank/DDBJ databases">
        <title>Roseovarius strain S88 nov., isolated from a marine algae.</title>
        <authorList>
            <person name="Lee M.W."/>
            <person name="Lee J.K."/>
            <person name="Kim J.M."/>
            <person name="Choi D.G."/>
            <person name="Baek J.H."/>
            <person name="Bayburt H."/>
            <person name="Jung J.J."/>
            <person name="Han D.M."/>
            <person name="Jeon C.O."/>
        </authorList>
    </citation>
    <scope>NUCLEOTIDE SEQUENCE [LARGE SCALE GENOMIC DNA]</scope>
    <source>
        <strain evidence="2 3">S88</strain>
    </source>
</reference>
<gene>
    <name evidence="2" type="ORF">RZ517_06065</name>
</gene>
<sequence>MNTPAHVIFATAAFARPYDRKRTFAAMAGALAPDLSLYLMAATSLYVLGLSPNYVFNTLYFSDAWQQVFKVDNSFLVWGAGFALAWWYQARNGMVFAASGLMHLALDFPLHHDDGRPHFWPISDWVFQSPISYWDRAHHATIVGPIEMALSALFCVILMLRFSSLRSRLLIGALAVLQLFPVFIWMFIFASDAV</sequence>
<dbReference type="Proteomes" id="UP001364156">
    <property type="component" value="Chromosome"/>
</dbReference>
<evidence type="ECO:0000256" key="1">
    <source>
        <dbReference type="SAM" id="Phobius"/>
    </source>
</evidence>
<feature type="transmembrane region" description="Helical" evidence="1">
    <location>
        <begin position="68"/>
        <end position="87"/>
    </location>
</feature>
<evidence type="ECO:0000313" key="2">
    <source>
        <dbReference type="EMBL" id="WWR47734.1"/>
    </source>
</evidence>
<keyword evidence="1" id="KW-0812">Transmembrane</keyword>
<dbReference type="RefSeq" id="WP_338550569.1">
    <property type="nucleotide sequence ID" value="NZ_CP146069.1"/>
</dbReference>
<protein>
    <submittedName>
        <fullName evidence="2">Cobalamin biosynthesis protein CobQ</fullName>
    </submittedName>
</protein>
<keyword evidence="1" id="KW-0472">Membrane</keyword>
<proteinExistence type="predicted"/>